<evidence type="ECO:0000256" key="3">
    <source>
        <dbReference type="ARBA" id="ARBA00022980"/>
    </source>
</evidence>
<comment type="caution">
    <text evidence="9">The sequence shown here is derived from an EMBL/GenBank/DDBJ whole genome shotgun (WGS) entry which is preliminary data.</text>
</comment>
<dbReference type="PANTHER" id="PTHR21183:SF18">
    <property type="entry name" value="LARGE RIBOSOMAL SUBUNIT PROTEIN UL29M"/>
    <property type="match status" value="1"/>
</dbReference>
<protein>
    <recommendedName>
        <fullName evidence="6">Large ribosomal subunit protein uL29m</fullName>
    </recommendedName>
    <alternativeName>
        <fullName evidence="7">54S ribosomal protein L4, mitochondrial</fullName>
    </alternativeName>
</protein>
<feature type="region of interest" description="Disordered" evidence="8">
    <location>
        <begin position="242"/>
        <end position="275"/>
    </location>
</feature>
<dbReference type="GO" id="GO:0005762">
    <property type="term" value="C:mitochondrial large ribosomal subunit"/>
    <property type="evidence" value="ECO:0007669"/>
    <property type="project" value="TreeGrafter"/>
</dbReference>
<dbReference type="GO" id="GO:0032543">
    <property type="term" value="P:mitochondrial translation"/>
    <property type="evidence" value="ECO:0007669"/>
    <property type="project" value="TreeGrafter"/>
</dbReference>
<evidence type="ECO:0000256" key="4">
    <source>
        <dbReference type="ARBA" id="ARBA00023128"/>
    </source>
</evidence>
<reference evidence="9 10" key="1">
    <citation type="submission" date="2023-01" db="EMBL/GenBank/DDBJ databases">
        <title>Analysis of 21 Apiospora genomes using comparative genomics revels a genus with tremendous synthesis potential of carbohydrate active enzymes and secondary metabolites.</title>
        <authorList>
            <person name="Sorensen T."/>
        </authorList>
    </citation>
    <scope>NUCLEOTIDE SEQUENCE [LARGE SCALE GENOMIC DNA]</scope>
    <source>
        <strain evidence="9 10">CBS 117206</strain>
    </source>
</reference>
<keyword evidence="4" id="KW-0496">Mitochondrion</keyword>
<dbReference type="Proteomes" id="UP001392437">
    <property type="component" value="Unassembled WGS sequence"/>
</dbReference>
<name>A0AAW0QJ10_9PEZI</name>
<keyword evidence="3" id="KW-0689">Ribosomal protein</keyword>
<feature type="compositionally biased region" description="Basic and acidic residues" evidence="8">
    <location>
        <begin position="52"/>
        <end position="62"/>
    </location>
</feature>
<keyword evidence="5" id="KW-0687">Ribonucleoprotein</keyword>
<evidence type="ECO:0000313" key="10">
    <source>
        <dbReference type="Proteomes" id="UP001392437"/>
    </source>
</evidence>
<evidence type="ECO:0000256" key="1">
    <source>
        <dbReference type="ARBA" id="ARBA00004173"/>
    </source>
</evidence>
<comment type="subcellular location">
    <subcellularLocation>
        <location evidence="1">Mitochondrion</location>
    </subcellularLocation>
</comment>
<dbReference type="PANTHER" id="PTHR21183">
    <property type="entry name" value="RIBOSOMAL PROTEIN L47, MITOCHONDRIAL-RELATED"/>
    <property type="match status" value="1"/>
</dbReference>
<gene>
    <name evidence="9" type="ORF">PG999_009294</name>
</gene>
<accession>A0AAW0QJ10</accession>
<proteinExistence type="inferred from homology"/>
<feature type="compositionally biased region" description="Basic and acidic residues" evidence="8">
    <location>
        <begin position="242"/>
        <end position="254"/>
    </location>
</feature>
<organism evidence="9 10">
    <name type="scientific">Apiospora kogelbergensis</name>
    <dbReference type="NCBI Taxonomy" id="1337665"/>
    <lineage>
        <taxon>Eukaryota</taxon>
        <taxon>Fungi</taxon>
        <taxon>Dikarya</taxon>
        <taxon>Ascomycota</taxon>
        <taxon>Pezizomycotina</taxon>
        <taxon>Sordariomycetes</taxon>
        <taxon>Xylariomycetidae</taxon>
        <taxon>Amphisphaeriales</taxon>
        <taxon>Apiosporaceae</taxon>
        <taxon>Apiospora</taxon>
    </lineage>
</organism>
<feature type="region of interest" description="Disordered" evidence="8">
    <location>
        <begin position="19"/>
        <end position="68"/>
    </location>
</feature>
<evidence type="ECO:0000256" key="8">
    <source>
        <dbReference type="SAM" id="MobiDB-lite"/>
    </source>
</evidence>
<dbReference type="InterPro" id="IPR010729">
    <property type="entry name" value="Ribosomal_uL29_mit"/>
</dbReference>
<comment type="similarity">
    <text evidence="2">Belongs to the universal ribosomal protein uL29 family.</text>
</comment>
<dbReference type="InterPro" id="IPR038340">
    <property type="entry name" value="MRP-L47_sf"/>
</dbReference>
<dbReference type="GO" id="GO:0003735">
    <property type="term" value="F:structural constituent of ribosome"/>
    <property type="evidence" value="ECO:0007669"/>
    <property type="project" value="InterPro"/>
</dbReference>
<evidence type="ECO:0000313" key="9">
    <source>
        <dbReference type="EMBL" id="KAK8105935.1"/>
    </source>
</evidence>
<evidence type="ECO:0000256" key="5">
    <source>
        <dbReference type="ARBA" id="ARBA00023274"/>
    </source>
</evidence>
<evidence type="ECO:0000256" key="2">
    <source>
        <dbReference type="ARBA" id="ARBA00009254"/>
    </source>
</evidence>
<evidence type="ECO:0000256" key="7">
    <source>
        <dbReference type="ARBA" id="ARBA00035399"/>
    </source>
</evidence>
<feature type="compositionally biased region" description="Polar residues" evidence="8">
    <location>
        <begin position="258"/>
        <end position="275"/>
    </location>
</feature>
<keyword evidence="10" id="KW-1185">Reference proteome</keyword>
<dbReference type="EMBL" id="JAQQWP010000008">
    <property type="protein sequence ID" value="KAK8105935.1"/>
    <property type="molecule type" value="Genomic_DNA"/>
</dbReference>
<sequence>MAASAPIRSSIERVLRTASRGPATASSLNLPVRGSLSCPSNTASFSTTSSLDARRPTRDNNRLRGLSSIHRSGTKGRMAVDGFATPRPAAYQPKITTDPNHGLWDFFYAKDKAIPTPDEDSQHGRAWIVEELRHKSWEDLHRLWWVCVKERNRIATATRERSRLKLQVGMDASKTRNYEVWKTMKAIKHTLTERYYVWEDARALAEKDPEIDLSGEGNPYTPGDYLEQDTERLALESEAAVAREQEKFMEEKPATETMDPSSLPKTEQAQGSPRV</sequence>
<feature type="compositionally biased region" description="Polar residues" evidence="8">
    <location>
        <begin position="37"/>
        <end position="51"/>
    </location>
</feature>
<dbReference type="AlphaFoldDB" id="A0AAW0QJ10"/>
<dbReference type="Gene3D" id="6.10.330.20">
    <property type="match status" value="1"/>
</dbReference>
<dbReference type="Pfam" id="PF06984">
    <property type="entry name" value="MRP-L47"/>
    <property type="match status" value="1"/>
</dbReference>
<evidence type="ECO:0000256" key="6">
    <source>
        <dbReference type="ARBA" id="ARBA00035289"/>
    </source>
</evidence>